<evidence type="ECO:0000259" key="6">
    <source>
        <dbReference type="SMART" id="SM00642"/>
    </source>
</evidence>
<dbReference type="GO" id="GO:0009018">
    <property type="term" value="F:sucrose phosphorylase activity"/>
    <property type="evidence" value="ECO:0007669"/>
    <property type="project" value="UniProtKB-EC"/>
</dbReference>
<evidence type="ECO:0000256" key="4">
    <source>
        <dbReference type="PIRSR" id="PIRSR003059-1"/>
    </source>
</evidence>
<dbReference type="InterPro" id="IPR017853">
    <property type="entry name" value="GH"/>
</dbReference>
<dbReference type="PANTHER" id="PTHR38784">
    <property type="entry name" value="SUCROSE PHOSPHORYLASE"/>
    <property type="match status" value="1"/>
</dbReference>
<name>A0AAE9Z614_9GAMM</name>
<dbReference type="SMART" id="SM00642">
    <property type="entry name" value="Aamy"/>
    <property type="match status" value="1"/>
</dbReference>
<dbReference type="GO" id="GO:0005975">
    <property type="term" value="P:carbohydrate metabolic process"/>
    <property type="evidence" value="ECO:0007669"/>
    <property type="project" value="InterPro"/>
</dbReference>
<feature type="binding site" evidence="5">
    <location>
        <position position="50"/>
    </location>
    <ligand>
        <name>substrate</name>
    </ligand>
</feature>
<feature type="binding site" evidence="5">
    <location>
        <position position="88"/>
    </location>
    <ligand>
        <name>sucrose</name>
        <dbReference type="ChEBI" id="CHEBI:17992"/>
    </ligand>
</feature>
<sequence length="491" mass="53730">MKNNVQLITYADRLSGAGIPELHELLANELSGLFSGVHILPFFYPIDGSDAGFDPIDHTRVDERIGSWQDIKALGSDCEIMADLIVNHASAESSEFRDVLAQGKGSAYWDLFLTKDKVFPGGASEEQLALIPRPKTSGCFTPYTLATGEQVDFWTTFTDSQIDLDVKSGLGREYLKKVIKTFADSNISYIRLDAAGFAIKKAGTSCFMIDETFDFINELSDLANKAGMKSLVEIHSYYKTQIEIAKRVNLVYDFALPPLVLHYLSSQDVVPLVNWLKISPRNCITVLDTHDGIGIEDVAGKDGLPGLLSQEQIDKLIAAIHANSGGGSEKASGAAASNVDIYQVNCTYYDALAKNDLNYLIARAIQFFSPGVPQVYYGGLLALENDLQLLADTNVGRDINRSYLNKTRVAAAMEKPVVKALSALIRIRNQSKAFDGLFEISGDKQKLCMKWLNGQSSARLVVDMAQQQATVFLSDGETQQQIALEQLLAGG</sequence>
<dbReference type="EMBL" id="CP059733">
    <property type="protein sequence ID" value="WDE05903.1"/>
    <property type="molecule type" value="Genomic_DNA"/>
</dbReference>
<feature type="binding site" evidence="5">
    <location>
        <begin position="290"/>
        <end position="291"/>
    </location>
    <ligand>
        <name>substrate</name>
    </ligand>
</feature>
<dbReference type="SUPFAM" id="SSF51445">
    <property type="entry name" value="(Trans)glycosidases"/>
    <property type="match status" value="1"/>
</dbReference>
<proteinExistence type="inferred from homology"/>
<evidence type="ECO:0000256" key="1">
    <source>
        <dbReference type="ARBA" id="ARBA00008452"/>
    </source>
</evidence>
<dbReference type="Gene3D" id="3.90.400.10">
    <property type="entry name" value="Oligo-1,6-glucosidase, Domain 2"/>
    <property type="match status" value="1"/>
</dbReference>
<dbReference type="InterPro" id="IPR016377">
    <property type="entry name" value="Sucrose_GGa_phosphorylase-rel"/>
</dbReference>
<dbReference type="NCBIfam" id="TIGR03852">
    <property type="entry name" value="sucrose_gtfA"/>
    <property type="match status" value="1"/>
</dbReference>
<keyword evidence="3 7" id="KW-0808">Transferase</keyword>
<evidence type="ECO:0000313" key="7">
    <source>
        <dbReference type="EMBL" id="WDE05903.1"/>
    </source>
</evidence>
<dbReference type="EC" id="2.4.1.7" evidence="7"/>
<dbReference type="PIRSF" id="PIRSF003059">
    <property type="entry name" value="Sucrose_phosphorylase"/>
    <property type="match status" value="1"/>
</dbReference>
<dbReference type="InterPro" id="IPR045857">
    <property type="entry name" value="O16G_dom_2"/>
</dbReference>
<evidence type="ECO:0000313" key="8">
    <source>
        <dbReference type="Proteomes" id="UP000032352"/>
    </source>
</evidence>
<organism evidence="7 8">
    <name type="scientific">Thalassomonas viridans</name>
    <dbReference type="NCBI Taxonomy" id="137584"/>
    <lineage>
        <taxon>Bacteria</taxon>
        <taxon>Pseudomonadati</taxon>
        <taxon>Pseudomonadota</taxon>
        <taxon>Gammaproteobacteria</taxon>
        <taxon>Alteromonadales</taxon>
        <taxon>Colwelliaceae</taxon>
        <taxon>Thalassomonas</taxon>
    </lineage>
</organism>
<dbReference type="PANTHER" id="PTHR38784:SF1">
    <property type="entry name" value="SUCROSE PHOSPHORYLASE"/>
    <property type="match status" value="1"/>
</dbReference>
<dbReference type="InterPro" id="IPR006047">
    <property type="entry name" value="GH13_cat_dom"/>
</dbReference>
<reference evidence="7 8" key="2">
    <citation type="journal article" date="2022" name="Mar. Drugs">
        <title>Bioassay-Guided Fractionation Leads to the Detection of Cholic Acid Generated by the Rare Thalassomonas sp.</title>
        <authorList>
            <person name="Pheiffer F."/>
            <person name="Schneider Y.K."/>
            <person name="Hansen E.H."/>
            <person name="Andersen J.H."/>
            <person name="Isaksson J."/>
            <person name="Busche T."/>
            <person name="R C."/>
            <person name="Kalinowski J."/>
            <person name="Zyl L.V."/>
            <person name="Trindade M."/>
        </authorList>
    </citation>
    <scope>NUCLEOTIDE SEQUENCE [LARGE SCALE GENOMIC DNA]</scope>
    <source>
        <strain evidence="7 8">XOM25</strain>
    </source>
</reference>
<feature type="binding site" evidence="5">
    <location>
        <position position="233"/>
    </location>
    <ligand>
        <name>substrate</name>
    </ligand>
</feature>
<protein>
    <submittedName>
        <fullName evidence="7">Sucrose phosphorylase</fullName>
        <ecNumber evidence="7">2.4.1.7</ecNumber>
    </submittedName>
</protein>
<feature type="binding site" evidence="5">
    <location>
        <position position="397"/>
    </location>
    <ligand>
        <name>substrate</name>
    </ligand>
</feature>
<evidence type="ECO:0000256" key="2">
    <source>
        <dbReference type="ARBA" id="ARBA00022676"/>
    </source>
</evidence>
<dbReference type="Pfam" id="PF00128">
    <property type="entry name" value="Alpha-amylase"/>
    <property type="match status" value="1"/>
</dbReference>
<keyword evidence="8" id="KW-1185">Reference proteome</keyword>
<feature type="active site" description="Nucleophile" evidence="4">
    <location>
        <position position="193"/>
    </location>
</feature>
<keyword evidence="2 7" id="KW-0328">Glycosyltransferase</keyword>
<dbReference type="AlphaFoldDB" id="A0AAE9Z614"/>
<dbReference type="Proteomes" id="UP000032352">
    <property type="component" value="Chromosome"/>
</dbReference>
<evidence type="ECO:0000256" key="5">
    <source>
        <dbReference type="PIRSR" id="PIRSR003059-2"/>
    </source>
</evidence>
<dbReference type="RefSeq" id="WP_044838225.1">
    <property type="nucleotide sequence ID" value="NZ_CP059733.1"/>
</dbReference>
<dbReference type="Gene3D" id="3.20.20.80">
    <property type="entry name" value="Glycosidases"/>
    <property type="match status" value="1"/>
</dbReference>
<dbReference type="InterPro" id="IPR022527">
    <property type="entry name" value="Sucrose_phospho"/>
</dbReference>
<feature type="domain" description="Glycosyl hydrolase family 13 catalytic" evidence="6">
    <location>
        <begin position="17"/>
        <end position="428"/>
    </location>
</feature>
<feature type="active site" description="Proton donor" evidence="4">
    <location>
        <position position="233"/>
    </location>
</feature>
<dbReference type="KEGG" id="tvd:SG34_002935"/>
<accession>A0AAE9Z614</accession>
<feature type="binding site" evidence="5">
    <location>
        <begin position="191"/>
        <end position="193"/>
    </location>
    <ligand>
        <name>substrate</name>
    </ligand>
</feature>
<gene>
    <name evidence="7" type="ORF">SG34_002935</name>
</gene>
<evidence type="ECO:0000256" key="3">
    <source>
        <dbReference type="ARBA" id="ARBA00022679"/>
    </source>
</evidence>
<comment type="similarity">
    <text evidence="1">Belongs to the glycosyl hydrolase 13 family. Sucrose phosphorylase subfamily.</text>
</comment>
<feature type="binding site" evidence="5">
    <location>
        <begin position="340"/>
        <end position="343"/>
    </location>
    <ligand>
        <name>substrate</name>
    </ligand>
</feature>
<reference evidence="7 8" key="1">
    <citation type="journal article" date="2015" name="Genome Announc.">
        <title>Draft Genome Sequences of Marine Isolates of Thalassomonas viridans and Thalassomonas actiniarum.</title>
        <authorList>
            <person name="Olonade I."/>
            <person name="van Zyl L.J."/>
            <person name="Trindade M."/>
        </authorList>
    </citation>
    <scope>NUCLEOTIDE SEQUENCE [LARGE SCALE GENOMIC DNA]</scope>
    <source>
        <strain evidence="7 8">XOM25</strain>
    </source>
</reference>